<evidence type="ECO:0000256" key="3">
    <source>
        <dbReference type="ARBA" id="ARBA00022692"/>
    </source>
</evidence>
<evidence type="ECO:0000259" key="10">
    <source>
        <dbReference type="Pfam" id="PF25237"/>
    </source>
</evidence>
<dbReference type="InterPro" id="IPR057483">
    <property type="entry name" value="MSL2/3_TM_dom"/>
</dbReference>
<comment type="similarity">
    <text evidence="2">Belongs to the MscS (TC 1.A.23) family.</text>
</comment>
<feature type="compositionally biased region" description="Polar residues" evidence="6">
    <location>
        <begin position="531"/>
        <end position="540"/>
    </location>
</feature>
<sequence length="780" mass="86350">MMATMSSLQLLHVLKPCKHHRDSKFFEANKVFKKCRVNDPLFLSSQRFSSSALRQGDGSIKLSIKVIQPLHAVPTVHNFVTCQLGQPNPAVSHSVKTAAIVLTRGAYTVLQETPLILQCAPAVGLMIFTIWGLGPLLQLIRHSIFHRNAGNWKKSMTYYFMTSYLRPILLWTSAVLFYRASYPVELSSETSQAIKQIIVQFVYALSTVWAGAKCASSMIPQVMKLVKERRGIQDTRNVGFNFFEKALNAAVWLGAAYIFLELVGVRTQKFITGGGLIGVLVTLAGREYLTNILSSIMIHSNQPFVVNDWIQMKIDGTEVCGVVERIRWWGDTVIRSENGEAVHIPNHKFNVAVVFNRSRKTHWRIKTHFAISHLDAKKIDKIVADMRKVLAKTPQIEQQRLHRRVFLDYIDPESQALMILVSCFVKTSHIEEYLGVKEAINLDLLRIINHHHARLATPIRTVQKMYSQNETEIYEDVISVSGVEVPGSRRFLLTDSSKMNVEDKGKQGSVRRNQESNTTQTKAVASETKGTESATILSNDSMKHSSKDMKNIPMHKERDLAAAESQSKSGKRSPDGVQTSPPKLHLEGLNSMGLNSKDKTLLGAAFERPAEIPETPVAAGIPKSDKEGASNEKTSTKSLHKQLSQNASGNKNGIKSSIEVHSSITERTRGKSDSISGLQSELQLEKGKQSKGSTSPLSPKQDSELSSTSRPLLKENLPLGVALNGPKLTLPIEGDTTANVEPKELAACRNGNGNSGVQDKKVSHLSSSGTVQPDQKDQER</sequence>
<keyword evidence="3 7" id="KW-0812">Transmembrane</keyword>
<evidence type="ECO:0000256" key="7">
    <source>
        <dbReference type="SAM" id="Phobius"/>
    </source>
</evidence>
<evidence type="ECO:0000259" key="9">
    <source>
        <dbReference type="Pfam" id="PF24956"/>
    </source>
</evidence>
<evidence type="ECO:0000256" key="4">
    <source>
        <dbReference type="ARBA" id="ARBA00022989"/>
    </source>
</evidence>
<protein>
    <recommendedName>
        <fullName evidence="12">Mechanosensitive ion channel protein</fullName>
    </recommendedName>
</protein>
<dbReference type="InterPro" id="IPR056876">
    <property type="entry name" value="Msl2-3_C"/>
</dbReference>
<comment type="subcellular location">
    <subcellularLocation>
        <location evidence="1">Membrane</location>
        <topology evidence="1">Multi-pass membrane protein</topology>
    </subcellularLocation>
</comment>
<dbReference type="PANTHER" id="PTHR43634">
    <property type="entry name" value="OW CONDUCTANCE MECHANOSENSITIVE CHANNEL"/>
    <property type="match status" value="1"/>
</dbReference>
<dbReference type="PANTHER" id="PTHR43634:SF2">
    <property type="entry name" value="LOW CONDUCTANCE MECHANOSENSITIVE CHANNEL YNAI"/>
    <property type="match status" value="1"/>
</dbReference>
<dbReference type="SUPFAM" id="SSF50182">
    <property type="entry name" value="Sm-like ribonucleoproteins"/>
    <property type="match status" value="1"/>
</dbReference>
<dbReference type="InterPro" id="IPR045042">
    <property type="entry name" value="YnaI-like"/>
</dbReference>
<dbReference type="GO" id="GO:0016020">
    <property type="term" value="C:membrane"/>
    <property type="evidence" value="ECO:0007669"/>
    <property type="project" value="UniProtKB-SubCell"/>
</dbReference>
<evidence type="ECO:0000256" key="2">
    <source>
        <dbReference type="ARBA" id="ARBA00008017"/>
    </source>
</evidence>
<feature type="region of interest" description="Disordered" evidence="6">
    <location>
        <begin position="494"/>
        <end position="595"/>
    </location>
</feature>
<dbReference type="EMBL" id="GCKF01044286">
    <property type="protein sequence ID" value="JAG94213.1"/>
    <property type="molecule type" value="Transcribed_RNA"/>
</dbReference>
<feature type="transmembrane region" description="Helical" evidence="7">
    <location>
        <begin position="240"/>
        <end position="260"/>
    </location>
</feature>
<dbReference type="AlphaFoldDB" id="A0A0D6QW42"/>
<dbReference type="Pfam" id="PF00924">
    <property type="entry name" value="MS_channel_2nd"/>
    <property type="match status" value="1"/>
</dbReference>
<feature type="transmembrane region" description="Helical" evidence="7">
    <location>
        <begin position="158"/>
        <end position="178"/>
    </location>
</feature>
<feature type="compositionally biased region" description="Polar residues" evidence="6">
    <location>
        <begin position="690"/>
        <end position="710"/>
    </location>
</feature>
<dbReference type="Pfam" id="PF24956">
    <property type="entry name" value="Msl2-3_C"/>
    <property type="match status" value="1"/>
</dbReference>
<accession>A0A0D6QW42</accession>
<evidence type="ECO:0000313" key="11">
    <source>
        <dbReference type="EMBL" id="JAG94213.1"/>
    </source>
</evidence>
<dbReference type="InterPro" id="IPR006685">
    <property type="entry name" value="MscS_channel_2nd"/>
</dbReference>
<organism evidence="11">
    <name type="scientific">Araucaria cunninghamii</name>
    <name type="common">Hoop pine</name>
    <name type="synonym">Moreton Bay pine</name>
    <dbReference type="NCBI Taxonomy" id="56994"/>
    <lineage>
        <taxon>Eukaryota</taxon>
        <taxon>Viridiplantae</taxon>
        <taxon>Streptophyta</taxon>
        <taxon>Embryophyta</taxon>
        <taxon>Tracheophyta</taxon>
        <taxon>Spermatophyta</taxon>
        <taxon>Pinopsida</taxon>
        <taxon>Pinidae</taxon>
        <taxon>Conifers II</taxon>
        <taxon>Araucariales</taxon>
        <taxon>Araucariaceae</taxon>
        <taxon>Araucaria</taxon>
    </lineage>
</organism>
<feature type="domain" description="Mechanosensitive ion channel protein 2/3 C-terminal" evidence="9">
    <location>
        <begin position="363"/>
        <end position="448"/>
    </location>
</feature>
<feature type="compositionally biased region" description="Basic and acidic residues" evidence="6">
    <location>
        <begin position="541"/>
        <end position="561"/>
    </location>
</feature>
<keyword evidence="5 7" id="KW-0472">Membrane</keyword>
<feature type="compositionally biased region" description="Polar residues" evidence="6">
    <location>
        <begin position="631"/>
        <end position="663"/>
    </location>
</feature>
<dbReference type="Pfam" id="PF25237">
    <property type="entry name" value="MSL2_3"/>
    <property type="match status" value="1"/>
</dbReference>
<feature type="transmembrane region" description="Helical" evidence="7">
    <location>
        <begin position="198"/>
        <end position="219"/>
    </location>
</feature>
<dbReference type="InterPro" id="IPR023408">
    <property type="entry name" value="MscS_beta-dom_sf"/>
</dbReference>
<feature type="transmembrane region" description="Helical" evidence="7">
    <location>
        <begin position="115"/>
        <end position="137"/>
    </location>
</feature>
<feature type="compositionally biased region" description="Polar residues" evidence="6">
    <location>
        <begin position="764"/>
        <end position="773"/>
    </location>
</feature>
<feature type="domain" description="Mechanosensitive channel protein 2/3 transmembrane" evidence="10">
    <location>
        <begin position="157"/>
        <end position="286"/>
    </location>
</feature>
<dbReference type="InterPro" id="IPR010920">
    <property type="entry name" value="LSM_dom_sf"/>
</dbReference>
<evidence type="ECO:0000256" key="6">
    <source>
        <dbReference type="SAM" id="MobiDB-lite"/>
    </source>
</evidence>
<dbReference type="Gene3D" id="1.10.287.1260">
    <property type="match status" value="1"/>
</dbReference>
<evidence type="ECO:0000259" key="8">
    <source>
        <dbReference type="Pfam" id="PF00924"/>
    </source>
</evidence>
<feature type="region of interest" description="Disordered" evidence="6">
    <location>
        <begin position="613"/>
        <end position="780"/>
    </location>
</feature>
<evidence type="ECO:0000256" key="5">
    <source>
        <dbReference type="ARBA" id="ARBA00023136"/>
    </source>
</evidence>
<evidence type="ECO:0000256" key="1">
    <source>
        <dbReference type="ARBA" id="ARBA00004141"/>
    </source>
</evidence>
<dbReference type="Gene3D" id="2.30.30.60">
    <property type="match status" value="1"/>
</dbReference>
<feature type="domain" description="Mechanosensitive ion channel MscS" evidence="8">
    <location>
        <begin position="288"/>
        <end position="358"/>
    </location>
</feature>
<proteinExistence type="inferred from homology"/>
<feature type="compositionally biased region" description="Polar residues" evidence="6">
    <location>
        <begin position="673"/>
        <end position="682"/>
    </location>
</feature>
<evidence type="ECO:0008006" key="12">
    <source>
        <dbReference type="Google" id="ProtNLM"/>
    </source>
</evidence>
<name>A0A0D6QW42_ARACU</name>
<reference evidence="11" key="1">
    <citation type="submission" date="2015-03" db="EMBL/GenBank/DDBJ databases">
        <title>A transcriptome of Araucaria cunninghamii, an australian fine timber species.</title>
        <authorList>
            <person name="Jing Yi C.J.Y."/>
            <person name="Yin San L.Y.S."/>
            <person name="Abdul Karim S.S."/>
            <person name="Wan Azmi N.N."/>
            <person name="Hercus R.R."/>
            <person name="Croft L.L."/>
        </authorList>
    </citation>
    <scope>NUCLEOTIDE SEQUENCE</scope>
    <source>
        <strain evidence="11">MI0301</strain>
        <tissue evidence="11">Leaf</tissue>
    </source>
</reference>
<dbReference type="GO" id="GO:0055085">
    <property type="term" value="P:transmembrane transport"/>
    <property type="evidence" value="ECO:0007669"/>
    <property type="project" value="InterPro"/>
</dbReference>
<keyword evidence="4 7" id="KW-1133">Transmembrane helix</keyword>